<dbReference type="InterPro" id="IPR008081">
    <property type="entry name" value="Cytoplasmic_FMR1-int"/>
</dbReference>
<reference evidence="1 2" key="1">
    <citation type="journal article" date="2018" name="Mol. Genet. Genomics">
        <title>The red deer Cervus elaphus genome CerEla1.0: sequencing, annotating, genes, and chromosomes.</title>
        <authorList>
            <person name="Bana N.A."/>
            <person name="Nyiri A."/>
            <person name="Nagy J."/>
            <person name="Frank K."/>
            <person name="Nagy T."/>
            <person name="Steger V."/>
            <person name="Schiller M."/>
            <person name="Lakatos P."/>
            <person name="Sugar L."/>
            <person name="Horn P."/>
            <person name="Barta E."/>
            <person name="Orosz L."/>
        </authorList>
    </citation>
    <scope>NUCLEOTIDE SEQUENCE [LARGE SCALE GENOMIC DNA]</scope>
    <source>
        <strain evidence="1">Hungarian</strain>
    </source>
</reference>
<dbReference type="Pfam" id="PF05994">
    <property type="entry name" value="FragX_IP"/>
    <property type="match status" value="1"/>
</dbReference>
<proteinExistence type="predicted"/>
<dbReference type="Proteomes" id="UP000242450">
    <property type="component" value="Chromosome 33"/>
</dbReference>
<protein>
    <submittedName>
        <fullName evidence="1">Uncharacterized protein</fullName>
    </submittedName>
</protein>
<dbReference type="PANTHER" id="PTHR12195">
    <property type="entry name" value="CYTOPLASMIC FMR1-INTERACTING PROTEIN-RELATED"/>
    <property type="match status" value="1"/>
</dbReference>
<name>A0A212C205_CEREH</name>
<dbReference type="GO" id="GO:0030833">
    <property type="term" value="P:regulation of actin filament polymerization"/>
    <property type="evidence" value="ECO:0007669"/>
    <property type="project" value="InterPro"/>
</dbReference>
<organism evidence="1 2">
    <name type="scientific">Cervus elaphus hippelaphus</name>
    <name type="common">European red deer</name>
    <dbReference type="NCBI Taxonomy" id="46360"/>
    <lineage>
        <taxon>Eukaryota</taxon>
        <taxon>Metazoa</taxon>
        <taxon>Chordata</taxon>
        <taxon>Craniata</taxon>
        <taxon>Vertebrata</taxon>
        <taxon>Euteleostomi</taxon>
        <taxon>Mammalia</taxon>
        <taxon>Eutheria</taxon>
        <taxon>Laurasiatheria</taxon>
        <taxon>Artiodactyla</taxon>
        <taxon>Ruminantia</taxon>
        <taxon>Pecora</taxon>
        <taxon>Cervidae</taxon>
        <taxon>Cervinae</taxon>
        <taxon>Cervus</taxon>
    </lineage>
</organism>
<sequence>MQLYMVRTMLESLIADKSGSKKTLRSSLEGPTILDIEKFHRESFFYTHLINFSETLQQCCDLSQLWFREFFLELTMGRRIQFPIEMSMPWILTDHILETKEASMME</sequence>
<dbReference type="GO" id="GO:0031267">
    <property type="term" value="F:small GTPase binding"/>
    <property type="evidence" value="ECO:0007669"/>
    <property type="project" value="InterPro"/>
</dbReference>
<evidence type="ECO:0000313" key="2">
    <source>
        <dbReference type="Proteomes" id="UP000242450"/>
    </source>
</evidence>
<dbReference type="OrthoDB" id="10265867at2759"/>
<dbReference type="EMBL" id="MKHE01000033">
    <property type="protein sequence ID" value="OWK00020.1"/>
    <property type="molecule type" value="Genomic_DNA"/>
</dbReference>
<gene>
    <name evidence="1" type="ORF">Celaphus_00015612</name>
</gene>
<evidence type="ECO:0000313" key="1">
    <source>
        <dbReference type="EMBL" id="OWK00020.1"/>
    </source>
</evidence>
<accession>A0A212C205</accession>
<comment type="caution">
    <text evidence="1">The sequence shown here is derived from an EMBL/GenBank/DDBJ whole genome shotgun (WGS) entry which is preliminary data.</text>
</comment>
<keyword evidence="2" id="KW-1185">Reference proteome</keyword>
<dbReference type="AlphaFoldDB" id="A0A212C205"/>